<proteinExistence type="predicted"/>
<keyword evidence="1" id="KW-0812">Transmembrane</keyword>
<keyword evidence="1" id="KW-0472">Membrane</keyword>
<gene>
    <name evidence="2" type="ORF">FHU35_15231</name>
</gene>
<dbReference type="InterPro" id="IPR026467">
    <property type="entry name" value="Ser/Gly_Cys_C_dom"/>
</dbReference>
<dbReference type="AlphaFoldDB" id="A0A561U1Y6"/>
<dbReference type="NCBIfam" id="TIGR04222">
    <property type="entry name" value="near_uncomplex"/>
    <property type="match status" value="1"/>
</dbReference>
<keyword evidence="1" id="KW-1133">Transmembrane helix</keyword>
<dbReference type="OrthoDB" id="7107981at2"/>
<keyword evidence="3" id="KW-1185">Reference proteome</keyword>
<feature type="transmembrane region" description="Helical" evidence="1">
    <location>
        <begin position="151"/>
        <end position="171"/>
    </location>
</feature>
<comment type="caution">
    <text evidence="2">The sequence shown here is derived from an EMBL/GenBank/DDBJ whole genome shotgun (WGS) entry which is preliminary data.</text>
</comment>
<feature type="transmembrane region" description="Helical" evidence="1">
    <location>
        <begin position="12"/>
        <end position="35"/>
    </location>
</feature>
<accession>A0A561U1Y6</accession>
<dbReference type="RefSeq" id="WP_145743131.1">
    <property type="nucleotide sequence ID" value="NZ_VIWX01000005.1"/>
</dbReference>
<feature type="transmembrane region" description="Helical" evidence="1">
    <location>
        <begin position="309"/>
        <end position="327"/>
    </location>
</feature>
<reference evidence="2 3" key="1">
    <citation type="submission" date="2019-06" db="EMBL/GenBank/DDBJ databases">
        <title>Sequencing the genomes of 1000 actinobacteria strains.</title>
        <authorList>
            <person name="Klenk H.-P."/>
        </authorList>
    </citation>
    <scope>NUCLEOTIDE SEQUENCE [LARGE SCALE GENOMIC DNA]</scope>
    <source>
        <strain evidence="2 3">DSM 46699</strain>
    </source>
</reference>
<protein>
    <submittedName>
        <fullName evidence="2">Uncharacterized protein (TIGR04222 family)</fullName>
    </submittedName>
</protein>
<feature type="transmembrane region" description="Helical" evidence="1">
    <location>
        <begin position="333"/>
        <end position="350"/>
    </location>
</feature>
<organism evidence="2 3">
    <name type="scientific">Saccharopolyspora dendranthemae</name>
    <dbReference type="NCBI Taxonomy" id="1181886"/>
    <lineage>
        <taxon>Bacteria</taxon>
        <taxon>Bacillati</taxon>
        <taxon>Actinomycetota</taxon>
        <taxon>Actinomycetes</taxon>
        <taxon>Pseudonocardiales</taxon>
        <taxon>Pseudonocardiaceae</taxon>
        <taxon>Saccharopolyspora</taxon>
    </lineage>
</organism>
<evidence type="ECO:0000313" key="3">
    <source>
        <dbReference type="Proteomes" id="UP000316184"/>
    </source>
</evidence>
<dbReference type="EMBL" id="VIWX01000005">
    <property type="protein sequence ID" value="TWF93387.1"/>
    <property type="molecule type" value="Genomic_DNA"/>
</dbReference>
<sequence>MGSTPGANAAWPYLVAFGLLLLGALAARAGAYFWAQSRAVARVPISLGPYDVALLTGHSTRVVETALACLAEADAVVVNHSQFSTFRRGARADLQVWDGVQRQVLDLLTKETTAQALARKFARTDTGAHLRRRLVSGGYLLGSPNHLRLRLIVRALIPFVLVTMILVQLGIGFGQNVTMMLLNVEVPAAALAWWWGESSLTLTRTRLGKRTKREIGSLVRKHRTGEAQLKREKVADRQKIQQLREAIAARAGEWRLSPGWIGSAPGIVPFMGWMGYLAVRAEHWDSASRRPLGSLLPARKTGPDRRVGWLYRSLGALCAVVALLVFWVVDFGWGAIALFVACCLVGAGLATRGRKHLAVEGREALRSGQRPPVLYLRSFAHDALLEGASPFRSLMTALGSRSSYIEEIARAVRNFGTLVAIGDPGSRLPGLGPAQIYVEPDSTRPGQELQRWQAEVLGLLRGSALVLISAGYSDGLRWEFAQATANVLPERLVVFVPLNRAQYARFRELTEAYFPAGLPADPRKSSTWGSEPVHGLVHFDRDWTPHFVPFRRHALLQLHLGRVAVRLSFRRMRNRLMHALYPVFRSNQVIWSGIEVPVFFGRTSRHLIVGGSSYARAVAVLVVLSIAWASTLGGGG</sequence>
<name>A0A561U1Y6_9PSEU</name>
<dbReference type="Proteomes" id="UP000316184">
    <property type="component" value="Unassembled WGS sequence"/>
</dbReference>
<evidence type="ECO:0000256" key="1">
    <source>
        <dbReference type="SAM" id="Phobius"/>
    </source>
</evidence>
<evidence type="ECO:0000313" key="2">
    <source>
        <dbReference type="EMBL" id="TWF93387.1"/>
    </source>
</evidence>
<feature type="transmembrane region" description="Helical" evidence="1">
    <location>
        <begin position="614"/>
        <end position="634"/>
    </location>
</feature>